<dbReference type="EMBL" id="JACEIP010000015">
    <property type="protein sequence ID" value="MBA4543388.1"/>
    <property type="molecule type" value="Genomic_DNA"/>
</dbReference>
<proteinExistence type="predicted"/>
<organism evidence="3 4">
    <name type="scientific">Thermoactinomyces daqus</name>
    <dbReference type="NCBI Taxonomy" id="1329516"/>
    <lineage>
        <taxon>Bacteria</taxon>
        <taxon>Bacillati</taxon>
        <taxon>Bacillota</taxon>
        <taxon>Bacilli</taxon>
        <taxon>Bacillales</taxon>
        <taxon>Thermoactinomycetaceae</taxon>
        <taxon>Thermoactinomyces</taxon>
    </lineage>
</organism>
<keyword evidence="1" id="KW-0472">Membrane</keyword>
<gene>
    <name evidence="3" type="ORF">H1164_10820</name>
</gene>
<evidence type="ECO:0000313" key="4">
    <source>
        <dbReference type="Proteomes" id="UP000530514"/>
    </source>
</evidence>
<comment type="caution">
    <text evidence="3">The sequence shown here is derived from an EMBL/GenBank/DDBJ whole genome shotgun (WGS) entry which is preliminary data.</text>
</comment>
<reference evidence="3 4" key="1">
    <citation type="submission" date="2020-07" db="EMBL/GenBank/DDBJ databases">
        <authorList>
            <person name="Feng H."/>
        </authorList>
    </citation>
    <scope>NUCLEOTIDE SEQUENCE [LARGE SCALE GENOMIC DNA]</scope>
    <source>
        <strain evidence="4">s-11</strain>
    </source>
</reference>
<feature type="transmembrane region" description="Helical" evidence="1">
    <location>
        <begin position="66"/>
        <end position="83"/>
    </location>
</feature>
<feature type="transmembrane region" description="Helical" evidence="1">
    <location>
        <begin position="95"/>
        <end position="116"/>
    </location>
</feature>
<protein>
    <submittedName>
        <fullName evidence="3">VanZ family protein</fullName>
    </submittedName>
</protein>
<dbReference type="PANTHER" id="PTHR36834:SF1">
    <property type="entry name" value="INTEGRAL MEMBRANE PROTEIN"/>
    <property type="match status" value="1"/>
</dbReference>
<dbReference type="InterPro" id="IPR053150">
    <property type="entry name" value="Teicoplanin_resist-assoc"/>
</dbReference>
<evidence type="ECO:0000256" key="1">
    <source>
        <dbReference type="SAM" id="Phobius"/>
    </source>
</evidence>
<keyword evidence="1" id="KW-0812">Transmembrane</keyword>
<evidence type="ECO:0000313" key="3">
    <source>
        <dbReference type="EMBL" id="MBA4543388.1"/>
    </source>
</evidence>
<feature type="transmembrane region" description="Helical" evidence="1">
    <location>
        <begin position="128"/>
        <end position="146"/>
    </location>
</feature>
<sequence length="162" mass="18262">MAKSPFEIILGVYIVCLIGVTLLPIPFDNSDPLVRMYPEKDNYIPFFSIYTTATQAVSPTIAIKQILGNLVMLMPLGVILPFISKKIKQSVTRAVFIGFLVSLSIELLQIFVSLLINYKYRSFDVDDIILNTLGSFLGTLLFKLIYPYIIEHYQAIHHTGSN</sequence>
<keyword evidence="4" id="KW-1185">Reference proteome</keyword>
<dbReference type="Pfam" id="PF04892">
    <property type="entry name" value="VanZ"/>
    <property type="match status" value="1"/>
</dbReference>
<dbReference type="PANTHER" id="PTHR36834">
    <property type="entry name" value="MEMBRANE PROTEIN-RELATED"/>
    <property type="match status" value="1"/>
</dbReference>
<dbReference type="RefSeq" id="WP_081943895.1">
    <property type="nucleotide sequence ID" value="NZ_JACEIP010000015.1"/>
</dbReference>
<dbReference type="InterPro" id="IPR006976">
    <property type="entry name" value="VanZ-like"/>
</dbReference>
<evidence type="ECO:0000259" key="2">
    <source>
        <dbReference type="Pfam" id="PF04892"/>
    </source>
</evidence>
<accession>A0A7W2AIY7</accession>
<feature type="domain" description="VanZ-like" evidence="2">
    <location>
        <begin position="12"/>
        <end position="145"/>
    </location>
</feature>
<feature type="transmembrane region" description="Helical" evidence="1">
    <location>
        <begin position="7"/>
        <end position="27"/>
    </location>
</feature>
<keyword evidence="1" id="KW-1133">Transmembrane helix</keyword>
<name>A0A7W2AIY7_9BACL</name>
<dbReference type="Proteomes" id="UP000530514">
    <property type="component" value="Unassembled WGS sequence"/>
</dbReference>
<dbReference type="OrthoDB" id="4822551at2"/>
<dbReference type="AlphaFoldDB" id="A0A7W2AIY7"/>